<evidence type="ECO:0008006" key="9">
    <source>
        <dbReference type="Google" id="ProtNLM"/>
    </source>
</evidence>
<keyword evidence="2" id="KW-0808">Transferase</keyword>
<dbReference type="AlphaFoldDB" id="A0A1X2LTU5"/>
<dbReference type="InterPro" id="IPR036388">
    <property type="entry name" value="WH-like_DNA-bd_sf"/>
</dbReference>
<sequence length="348" mass="37635">MTSDNPNESGRMAQRLFELIFSKVITQCLAVAAQLGIADHLTDGDRPVSELASELDVDERSLYRVLRTLASFGVFVESQPGRFGLTPLAEPLLVDSPNSLKDFAILFGHPVHNGAYADIMHSVRTGETAFKHVHGAELFDYCQTDADFFSVFNDAMTATSRREARAIAAAYPFSDFGTLADVGGGRGLLLSEVLKKVRGLKGALFDLPGVVAGAEATFEQAGVGDRATIHGGSFFEAIPVRADAYMMKYIIHDWDDEKATIILRNCVESMAPDGKVLVIDYVLPEGNEASVGKFVDIEMLVIPGGRERTRAQFETLFQGAGLELTNVVPTSTSLCIVEGVRADRSAHG</sequence>
<dbReference type="SUPFAM" id="SSF46785">
    <property type="entry name" value="Winged helix' DNA-binding domain"/>
    <property type="match status" value="1"/>
</dbReference>
<evidence type="ECO:0000259" key="6">
    <source>
        <dbReference type="Pfam" id="PF08100"/>
    </source>
</evidence>
<dbReference type="InterPro" id="IPR016461">
    <property type="entry name" value="COMT-like"/>
</dbReference>
<dbReference type="PIRSF" id="PIRSF005739">
    <property type="entry name" value="O-mtase"/>
    <property type="match status" value="1"/>
</dbReference>
<dbReference type="Gene3D" id="1.10.287.1350">
    <property type="match status" value="1"/>
</dbReference>
<evidence type="ECO:0000256" key="4">
    <source>
        <dbReference type="PIRSR" id="PIRSR005739-1"/>
    </source>
</evidence>
<gene>
    <name evidence="7" type="ORF">B8W66_13500</name>
</gene>
<dbReference type="Gene3D" id="3.40.50.150">
    <property type="entry name" value="Vaccinia Virus protein VP39"/>
    <property type="match status" value="1"/>
</dbReference>
<keyword evidence="3" id="KW-0949">S-adenosyl-L-methionine</keyword>
<protein>
    <recommendedName>
        <fullName evidence="9">Hydroxyneurosporene methyltransferase</fullName>
    </recommendedName>
</protein>
<dbReference type="InterPro" id="IPR029063">
    <property type="entry name" value="SAM-dependent_MTases_sf"/>
</dbReference>
<evidence type="ECO:0000256" key="2">
    <source>
        <dbReference type="ARBA" id="ARBA00022679"/>
    </source>
</evidence>
<dbReference type="Gene3D" id="1.10.10.10">
    <property type="entry name" value="Winged helix-like DNA-binding domain superfamily/Winged helix DNA-binding domain"/>
    <property type="match status" value="1"/>
</dbReference>
<feature type="active site" description="Proton acceptor" evidence="4">
    <location>
        <position position="252"/>
    </location>
</feature>
<dbReference type="InterPro" id="IPR001077">
    <property type="entry name" value="COMT_C"/>
</dbReference>
<dbReference type="EMBL" id="NCXP01000015">
    <property type="protein sequence ID" value="OSC40317.1"/>
    <property type="molecule type" value="Genomic_DNA"/>
</dbReference>
<dbReference type="Proteomes" id="UP000193247">
    <property type="component" value="Unassembled WGS sequence"/>
</dbReference>
<evidence type="ECO:0000256" key="1">
    <source>
        <dbReference type="ARBA" id="ARBA00022603"/>
    </source>
</evidence>
<dbReference type="SUPFAM" id="SSF53335">
    <property type="entry name" value="S-adenosyl-L-methionine-dependent methyltransferases"/>
    <property type="match status" value="1"/>
</dbReference>
<name>A0A1X2LTU5_9MYCO</name>
<dbReference type="GO" id="GO:0008171">
    <property type="term" value="F:O-methyltransferase activity"/>
    <property type="evidence" value="ECO:0007669"/>
    <property type="project" value="InterPro"/>
</dbReference>
<comment type="caution">
    <text evidence="7">The sequence shown here is derived from an EMBL/GenBank/DDBJ whole genome shotgun (WGS) entry which is preliminary data.</text>
</comment>
<dbReference type="Pfam" id="PF08100">
    <property type="entry name" value="Dimerisation"/>
    <property type="match status" value="1"/>
</dbReference>
<dbReference type="RefSeq" id="WP_085325514.1">
    <property type="nucleotide sequence ID" value="NZ_NCXP01000015.1"/>
</dbReference>
<dbReference type="OrthoDB" id="4145676at2"/>
<dbReference type="InterPro" id="IPR012967">
    <property type="entry name" value="COMT_dimerisation"/>
</dbReference>
<dbReference type="PANTHER" id="PTHR43712:SF2">
    <property type="entry name" value="O-METHYLTRANSFERASE CICE"/>
    <property type="match status" value="1"/>
</dbReference>
<reference evidence="7 8" key="1">
    <citation type="submission" date="2017-04" db="EMBL/GenBank/DDBJ databases">
        <title>The new phylogeny of genus Mycobacterium.</title>
        <authorList>
            <person name="Tortoli E."/>
            <person name="Trovato A."/>
            <person name="Cirillo D.M."/>
        </authorList>
    </citation>
    <scope>NUCLEOTIDE SEQUENCE [LARGE SCALE GENOMIC DNA]</scope>
    <source>
        <strain evidence="7 8">TBL 1200985</strain>
    </source>
</reference>
<dbReference type="PROSITE" id="PS51683">
    <property type="entry name" value="SAM_OMT_II"/>
    <property type="match status" value="1"/>
</dbReference>
<evidence type="ECO:0000259" key="5">
    <source>
        <dbReference type="Pfam" id="PF00891"/>
    </source>
</evidence>
<dbReference type="PANTHER" id="PTHR43712">
    <property type="entry name" value="PUTATIVE (AFU_ORTHOLOGUE AFUA_4G14580)-RELATED"/>
    <property type="match status" value="1"/>
</dbReference>
<feature type="domain" description="O-methyltransferase dimerisation" evidence="6">
    <location>
        <begin position="18"/>
        <end position="94"/>
    </location>
</feature>
<dbReference type="Pfam" id="PF00891">
    <property type="entry name" value="Methyltransf_2"/>
    <property type="match status" value="1"/>
</dbReference>
<keyword evidence="8" id="KW-1185">Reference proteome</keyword>
<evidence type="ECO:0000313" key="7">
    <source>
        <dbReference type="EMBL" id="OSC40317.1"/>
    </source>
</evidence>
<keyword evidence="1" id="KW-0489">Methyltransferase</keyword>
<proteinExistence type="predicted"/>
<dbReference type="GO" id="GO:0046983">
    <property type="term" value="F:protein dimerization activity"/>
    <property type="evidence" value="ECO:0007669"/>
    <property type="project" value="InterPro"/>
</dbReference>
<evidence type="ECO:0000313" key="8">
    <source>
        <dbReference type="Proteomes" id="UP000193247"/>
    </source>
</evidence>
<organism evidence="7 8">
    <name type="scientific">Mycobacterium decipiens</name>
    <dbReference type="NCBI Taxonomy" id="1430326"/>
    <lineage>
        <taxon>Bacteria</taxon>
        <taxon>Bacillati</taxon>
        <taxon>Actinomycetota</taxon>
        <taxon>Actinomycetes</taxon>
        <taxon>Mycobacteriales</taxon>
        <taxon>Mycobacteriaceae</taxon>
        <taxon>Mycobacterium</taxon>
    </lineage>
</organism>
<dbReference type="GO" id="GO:0032259">
    <property type="term" value="P:methylation"/>
    <property type="evidence" value="ECO:0007669"/>
    <property type="project" value="UniProtKB-KW"/>
</dbReference>
<accession>A0A1X2LTU5</accession>
<evidence type="ECO:0000256" key="3">
    <source>
        <dbReference type="ARBA" id="ARBA00022691"/>
    </source>
</evidence>
<dbReference type="STRING" id="1430326.B8W66_13500"/>
<feature type="domain" description="O-methyltransferase C-terminal" evidence="5">
    <location>
        <begin position="116"/>
        <end position="322"/>
    </location>
</feature>
<dbReference type="InterPro" id="IPR036390">
    <property type="entry name" value="WH_DNA-bd_sf"/>
</dbReference>